<reference evidence="5" key="2">
    <citation type="journal article" date="2017" name="Genome Biol.">
        <title>Comparative genomics reveals high biological diversity and specific adaptations in the industrially and medically important fungal genus Aspergillus.</title>
        <authorList>
            <person name="de Vries R.P."/>
            <person name="Riley R."/>
            <person name="Wiebenga A."/>
            <person name="Aguilar-Osorio G."/>
            <person name="Amillis S."/>
            <person name="Uchima C.A."/>
            <person name="Anderluh G."/>
            <person name="Asadollahi M."/>
            <person name="Askin M."/>
            <person name="Barry K."/>
            <person name="Battaglia E."/>
            <person name="Bayram O."/>
            <person name="Benocci T."/>
            <person name="Braus-Stromeyer S.A."/>
            <person name="Caldana C."/>
            <person name="Canovas D."/>
            <person name="Cerqueira G.C."/>
            <person name="Chen F."/>
            <person name="Chen W."/>
            <person name="Choi C."/>
            <person name="Clum A."/>
            <person name="Dos Santos R.A."/>
            <person name="Damasio A.R."/>
            <person name="Diallinas G."/>
            <person name="Emri T."/>
            <person name="Fekete E."/>
            <person name="Flipphi M."/>
            <person name="Freyberg S."/>
            <person name="Gallo A."/>
            <person name="Gournas C."/>
            <person name="Habgood R."/>
            <person name="Hainaut M."/>
            <person name="Harispe M.L."/>
            <person name="Henrissat B."/>
            <person name="Hilden K.S."/>
            <person name="Hope R."/>
            <person name="Hossain A."/>
            <person name="Karabika E."/>
            <person name="Karaffa L."/>
            <person name="Karanyi Z."/>
            <person name="Krasevec N."/>
            <person name="Kuo A."/>
            <person name="Kusch H."/>
            <person name="LaButti K."/>
            <person name="Lagendijk E.L."/>
            <person name="Lapidus A."/>
            <person name="Levasseur A."/>
            <person name="Lindquist E."/>
            <person name="Lipzen A."/>
            <person name="Logrieco A.F."/>
            <person name="MacCabe A."/>
            <person name="Maekelae M.R."/>
            <person name="Malavazi I."/>
            <person name="Melin P."/>
            <person name="Meyer V."/>
            <person name="Mielnichuk N."/>
            <person name="Miskei M."/>
            <person name="Molnar A.P."/>
            <person name="Mule G."/>
            <person name="Ngan C.Y."/>
            <person name="Orejas M."/>
            <person name="Orosz E."/>
            <person name="Ouedraogo J.P."/>
            <person name="Overkamp K.M."/>
            <person name="Park H.-S."/>
            <person name="Perrone G."/>
            <person name="Piumi F."/>
            <person name="Punt P.J."/>
            <person name="Ram A.F."/>
            <person name="Ramon A."/>
            <person name="Rauscher S."/>
            <person name="Record E."/>
            <person name="Riano-Pachon D.M."/>
            <person name="Robert V."/>
            <person name="Roehrig J."/>
            <person name="Ruller R."/>
            <person name="Salamov A."/>
            <person name="Salih N.S."/>
            <person name="Samson R.A."/>
            <person name="Sandor E."/>
            <person name="Sanguinetti M."/>
            <person name="Schuetze T."/>
            <person name="Sepcic K."/>
            <person name="Shelest E."/>
            <person name="Sherlock G."/>
            <person name="Sophianopoulou V."/>
            <person name="Squina F.M."/>
            <person name="Sun H."/>
            <person name="Susca A."/>
            <person name="Todd R.B."/>
            <person name="Tsang A."/>
            <person name="Unkles S.E."/>
            <person name="van de Wiele N."/>
            <person name="van Rossen-Uffink D."/>
            <person name="Oliveira J.V."/>
            <person name="Vesth T.C."/>
            <person name="Visser J."/>
            <person name="Yu J.-H."/>
            <person name="Zhou M."/>
            <person name="Andersen M.R."/>
            <person name="Archer D.B."/>
            <person name="Baker S.E."/>
            <person name="Benoit I."/>
            <person name="Brakhage A.A."/>
            <person name="Braus G.H."/>
            <person name="Fischer R."/>
            <person name="Frisvad J.C."/>
            <person name="Goldman G.H."/>
            <person name="Houbraken J."/>
            <person name="Oakley B."/>
            <person name="Pocsi I."/>
            <person name="Scazzocchio C."/>
            <person name="Seiboth B."/>
            <person name="vanKuyk P.A."/>
            <person name="Wortman J."/>
            <person name="Dyer P.S."/>
            <person name="Grigoriev I.V."/>
        </authorList>
    </citation>
    <scope>NUCLEOTIDE SEQUENCE [LARGE SCALE GENOMIC DNA]</scope>
    <source>
        <strain evidence="5">ITEM 5010</strain>
    </source>
</reference>
<feature type="coiled-coil region" evidence="1">
    <location>
        <begin position="58"/>
        <end position="255"/>
    </location>
</feature>
<gene>
    <name evidence="3" type="ORF">ASPCADRAFT_151900</name>
    <name evidence="4" type="ORF">ASPCADRAFT_174276</name>
</gene>
<reference evidence="4" key="1">
    <citation type="submission" date="2016-12" db="EMBL/GenBank/DDBJ databases">
        <authorList>
            <consortium name="DOE Joint Genome Institute"/>
            <person name="Riley R."/>
            <person name="Kuo A."/>
            <person name="Sun H."/>
            <person name="Pangilinan J."/>
            <person name="Culley D."/>
            <person name="Salamov A."/>
            <person name="Magnuson J."/>
            <person name="Bruno K."/>
            <person name="Henrissat B."/>
            <person name="Berka R."/>
            <person name="Tsang A."/>
            <person name="Barry K."/>
            <person name="lapidus A."/>
            <person name="Martin J."/>
            <person name="Lindquist E."/>
            <person name="Wang Z."/>
            <person name="Baker S."/>
            <person name="Grigoriev I."/>
            <person name="Nordberg H.P."/>
            <person name="Cantor M.N."/>
            <person name="Hua S.X."/>
        </authorList>
    </citation>
    <scope>NUCLEOTIDE SEQUENCE [LARGE SCALE GENOMIC DNA]</scope>
    <source>
        <strain evidence="4">ITEM 5010</strain>
    </source>
</reference>
<feature type="region of interest" description="Disordered" evidence="2">
    <location>
        <begin position="348"/>
        <end position="476"/>
    </location>
</feature>
<feature type="compositionally biased region" description="Polar residues" evidence="2">
    <location>
        <begin position="309"/>
        <end position="322"/>
    </location>
</feature>
<dbReference type="VEuPathDB" id="FungiDB:ASPCADRAFT_151900"/>
<dbReference type="STRING" id="602072.A0A1R3RDR6"/>
<accession>A0A1R3RDR6</accession>
<feature type="compositionally biased region" description="Polar residues" evidence="2">
    <location>
        <begin position="444"/>
        <end position="458"/>
    </location>
</feature>
<evidence type="ECO:0000256" key="2">
    <source>
        <dbReference type="SAM" id="MobiDB-lite"/>
    </source>
</evidence>
<dbReference type="OrthoDB" id="20105at2759"/>
<proteinExistence type="predicted"/>
<evidence type="ECO:0000256" key="1">
    <source>
        <dbReference type="SAM" id="Coils"/>
    </source>
</evidence>
<dbReference type="OMA" id="NMPVQAK"/>
<feature type="region of interest" description="Disordered" evidence="2">
    <location>
        <begin position="285"/>
        <end position="334"/>
    </location>
</feature>
<feature type="compositionally biased region" description="Basic and acidic residues" evidence="2">
    <location>
        <begin position="354"/>
        <end position="370"/>
    </location>
</feature>
<dbReference type="Proteomes" id="UP000188318">
    <property type="component" value="Unassembled WGS sequence"/>
</dbReference>
<dbReference type="AlphaFoldDB" id="A0A1R3RDR6"/>
<organism evidence="4 5">
    <name type="scientific">Aspergillus carbonarius (strain ITEM 5010)</name>
    <dbReference type="NCBI Taxonomy" id="602072"/>
    <lineage>
        <taxon>Eukaryota</taxon>
        <taxon>Fungi</taxon>
        <taxon>Dikarya</taxon>
        <taxon>Ascomycota</taxon>
        <taxon>Pezizomycotina</taxon>
        <taxon>Eurotiomycetes</taxon>
        <taxon>Eurotiomycetidae</taxon>
        <taxon>Eurotiales</taxon>
        <taxon>Aspergillaceae</taxon>
        <taxon>Aspergillus</taxon>
        <taxon>Aspergillus subgen. Circumdati</taxon>
    </lineage>
</organism>
<evidence type="ECO:0000313" key="4">
    <source>
        <dbReference type="EMBL" id="OOF92626.1"/>
    </source>
</evidence>
<dbReference type="EMBL" id="KV907506">
    <property type="protein sequence ID" value="OOF92605.1"/>
    <property type="molecule type" value="Genomic_DNA"/>
</dbReference>
<evidence type="ECO:0000313" key="5">
    <source>
        <dbReference type="Proteomes" id="UP000188318"/>
    </source>
</evidence>
<dbReference type="EMBL" id="KV907506">
    <property type="protein sequence ID" value="OOF92626.1"/>
    <property type="molecule type" value="Genomic_DNA"/>
</dbReference>
<dbReference type="VEuPathDB" id="FungiDB:ASPCADRAFT_174276"/>
<name>A0A1R3RDR6_ASPC5</name>
<evidence type="ECO:0000313" key="3">
    <source>
        <dbReference type="EMBL" id="OOF92605.1"/>
    </source>
</evidence>
<protein>
    <submittedName>
        <fullName evidence="4">Uncharacterized protein</fullName>
    </submittedName>
</protein>
<sequence length="476" mass="53329">MELISHGSEYTIEDCQMALKTAFFEREYDKTLGKTAQLLDVERNRISQVDYLLLQFENENLQSQLGQIKQELVRAKNNESEIRTWLQATIQERDRLQSLAHTMSHEMKALRRELESMGNASVESRGLVADKLRLSKELVSLQSEVERLRSQDSQVLVAEKQALGQHLNTLEVELENEKRAHESTLAREAQQVQEISNLSTKIEEQRKQIAAEAQKTSQQGKNISESEKAALEDKIEALNRKLRTARDQLRQAQTSMQSNIGITEQTRKVPLKDFSGRFHPELDIATPGAVRVKDGKKQPTALPGDKSVFSITPFLNRTSGQGDNDDAGHLSGDDSALETSYLEDKLHKVPQAESQEHRPAQAKPRVEKPKAAGNSRKGSNLRPADDDDDDDDIGSIGALVSGHMQQAARTKRRKLGAQSKMIVDEEEEELEPEDVRKPGRKIGLNSSRNPQTAPSGQTRGFGGFGGFSPLKRDRKR</sequence>
<keyword evidence="5" id="KW-1185">Reference proteome</keyword>
<keyword evidence="1" id="KW-0175">Coiled coil</keyword>